<evidence type="ECO:0000256" key="3">
    <source>
        <dbReference type="ARBA" id="ARBA00023002"/>
    </source>
</evidence>
<dbReference type="GO" id="GO:0004497">
    <property type="term" value="F:monooxygenase activity"/>
    <property type="evidence" value="ECO:0007669"/>
    <property type="project" value="UniProtKB-KW"/>
</dbReference>
<keyword evidence="7" id="KW-0812">Transmembrane</keyword>
<comment type="cofactor">
    <cofactor evidence="5">
        <name>heme</name>
        <dbReference type="ChEBI" id="CHEBI:30413"/>
    </cofactor>
</comment>
<dbReference type="GO" id="GO:0020037">
    <property type="term" value="F:heme binding"/>
    <property type="evidence" value="ECO:0007669"/>
    <property type="project" value="InterPro"/>
</dbReference>
<reference evidence="8 9" key="1">
    <citation type="journal article" date="2018" name="Mycol. Prog.">
        <title>Coniella lustricola, a new species from submerged detritus.</title>
        <authorList>
            <person name="Raudabaugh D.B."/>
            <person name="Iturriaga T."/>
            <person name="Carver A."/>
            <person name="Mondo S."/>
            <person name="Pangilinan J."/>
            <person name="Lipzen A."/>
            <person name="He G."/>
            <person name="Amirebrahimi M."/>
            <person name="Grigoriev I.V."/>
            <person name="Miller A.N."/>
        </authorList>
    </citation>
    <scope>NUCLEOTIDE SEQUENCE [LARGE SCALE GENOMIC DNA]</scope>
    <source>
        <strain evidence="8 9">B22-T-1</strain>
    </source>
</reference>
<feature type="transmembrane region" description="Helical" evidence="7">
    <location>
        <begin position="20"/>
        <end position="37"/>
    </location>
</feature>
<dbReference type="EMBL" id="KZ678487">
    <property type="protein sequence ID" value="PSR82120.1"/>
    <property type="molecule type" value="Genomic_DNA"/>
</dbReference>
<evidence type="ECO:0000313" key="9">
    <source>
        <dbReference type="Proteomes" id="UP000241462"/>
    </source>
</evidence>
<dbReference type="InterPro" id="IPR036396">
    <property type="entry name" value="Cyt_P450_sf"/>
</dbReference>
<evidence type="ECO:0000256" key="7">
    <source>
        <dbReference type="SAM" id="Phobius"/>
    </source>
</evidence>
<proteinExistence type="inferred from homology"/>
<dbReference type="InterPro" id="IPR001128">
    <property type="entry name" value="Cyt_P450"/>
</dbReference>
<dbReference type="Pfam" id="PF00067">
    <property type="entry name" value="p450"/>
    <property type="match status" value="1"/>
</dbReference>
<gene>
    <name evidence="8" type="ORF">BD289DRAFT_484078</name>
</gene>
<evidence type="ECO:0000256" key="1">
    <source>
        <dbReference type="ARBA" id="ARBA00010617"/>
    </source>
</evidence>
<comment type="similarity">
    <text evidence="1 6">Belongs to the cytochrome P450 family.</text>
</comment>
<keyword evidence="5 6" id="KW-0349">Heme</keyword>
<protein>
    <submittedName>
        <fullName evidence="8">Cytochrome P450</fullName>
    </submittedName>
</protein>
<dbReference type="PRINTS" id="PR00385">
    <property type="entry name" value="P450"/>
</dbReference>
<keyword evidence="7" id="KW-0472">Membrane</keyword>
<dbReference type="PRINTS" id="PR00463">
    <property type="entry name" value="EP450I"/>
</dbReference>
<dbReference type="PANTHER" id="PTHR46300:SF9">
    <property type="entry name" value="P450, PUTATIVE-RELATED"/>
    <property type="match status" value="1"/>
</dbReference>
<evidence type="ECO:0000256" key="2">
    <source>
        <dbReference type="ARBA" id="ARBA00022723"/>
    </source>
</evidence>
<name>A0A2T3A388_9PEZI</name>
<keyword evidence="7" id="KW-1133">Transmembrane helix</keyword>
<dbReference type="PANTHER" id="PTHR46300">
    <property type="entry name" value="P450, PUTATIVE (EUROFUNG)-RELATED-RELATED"/>
    <property type="match status" value="1"/>
</dbReference>
<keyword evidence="2 5" id="KW-0479">Metal-binding</keyword>
<sequence length="552" mass="61182">MAIYNLISEALSPVLTASPSSTLAVLPLLLLTLYIILNEAIRYRARLPGMKGPPGLPVIGNLLATRTNAAVQYKTWAKTYGDVYQVQMGNVPIVVVNSAKAAKALWVGQSQALSSRPVTYTFHKVASTTAGLTIGTSPYDESLKRRKKGVAVAVNKPALASYVPYLDVESRAFLHDLLVHGCSGHQPIDPLPFIQRLSLSLAVTINWGVRIPSVSDPLFREIVAVEEELNRFRSTTGNLQDYVPLLRLNPINLHSARARAMRGRRDAYLAKFNHDLADKVAKGTNKPCIQANVITYKEEPLNETELTSISLSMLGGGFETVSSTVQWSVGWLAQHPDEQERALREIRAFQRENGAGGGGDSAVGDNAAVDGEAEAFGDAADELKCPYISAMAKEALRYFTVIPLNLPRESTRDIEYEGKFIPKGTTVYMNAEACNTDEDVWDDPHVFRPDRWFEKPDANVFTFGLGYRMCAGHLLATRELYLIFMRLITSFKLEPYGNTDFDPAKGGKNPRDLIKAPDNYKVYCVPRNEKALRKWLDSFGKEEYDEEIGEKS</sequence>
<dbReference type="STRING" id="2025994.A0A2T3A388"/>
<dbReference type="InterPro" id="IPR002401">
    <property type="entry name" value="Cyt_P450_E_grp-I"/>
</dbReference>
<evidence type="ECO:0000256" key="4">
    <source>
        <dbReference type="ARBA" id="ARBA00023004"/>
    </source>
</evidence>
<dbReference type="InterPro" id="IPR017972">
    <property type="entry name" value="Cyt_P450_CS"/>
</dbReference>
<dbReference type="InterPro" id="IPR050364">
    <property type="entry name" value="Cytochrome_P450_fung"/>
</dbReference>
<evidence type="ECO:0000313" key="8">
    <source>
        <dbReference type="EMBL" id="PSR82120.1"/>
    </source>
</evidence>
<dbReference type="AlphaFoldDB" id="A0A2T3A388"/>
<dbReference type="SUPFAM" id="SSF48264">
    <property type="entry name" value="Cytochrome P450"/>
    <property type="match status" value="1"/>
</dbReference>
<dbReference type="PROSITE" id="PS00086">
    <property type="entry name" value="CYTOCHROME_P450"/>
    <property type="match status" value="1"/>
</dbReference>
<evidence type="ECO:0000256" key="6">
    <source>
        <dbReference type="RuleBase" id="RU000461"/>
    </source>
</evidence>
<dbReference type="Gene3D" id="1.10.630.10">
    <property type="entry name" value="Cytochrome P450"/>
    <property type="match status" value="1"/>
</dbReference>
<keyword evidence="9" id="KW-1185">Reference proteome</keyword>
<dbReference type="OrthoDB" id="1055148at2759"/>
<keyword evidence="3 6" id="KW-0560">Oxidoreductase</keyword>
<keyword evidence="6" id="KW-0503">Monooxygenase</keyword>
<dbReference type="GO" id="GO:0005506">
    <property type="term" value="F:iron ion binding"/>
    <property type="evidence" value="ECO:0007669"/>
    <property type="project" value="InterPro"/>
</dbReference>
<dbReference type="InParanoid" id="A0A2T3A388"/>
<keyword evidence="4 5" id="KW-0408">Iron</keyword>
<organism evidence="8 9">
    <name type="scientific">Coniella lustricola</name>
    <dbReference type="NCBI Taxonomy" id="2025994"/>
    <lineage>
        <taxon>Eukaryota</taxon>
        <taxon>Fungi</taxon>
        <taxon>Dikarya</taxon>
        <taxon>Ascomycota</taxon>
        <taxon>Pezizomycotina</taxon>
        <taxon>Sordariomycetes</taxon>
        <taxon>Sordariomycetidae</taxon>
        <taxon>Diaporthales</taxon>
        <taxon>Schizoparmaceae</taxon>
        <taxon>Coniella</taxon>
    </lineage>
</organism>
<dbReference type="GO" id="GO:0016705">
    <property type="term" value="F:oxidoreductase activity, acting on paired donors, with incorporation or reduction of molecular oxygen"/>
    <property type="evidence" value="ECO:0007669"/>
    <property type="project" value="InterPro"/>
</dbReference>
<dbReference type="Proteomes" id="UP000241462">
    <property type="component" value="Unassembled WGS sequence"/>
</dbReference>
<accession>A0A2T3A388</accession>
<evidence type="ECO:0000256" key="5">
    <source>
        <dbReference type="PIRSR" id="PIRSR602401-1"/>
    </source>
</evidence>
<feature type="binding site" description="axial binding residue" evidence="5">
    <location>
        <position position="470"/>
    </location>
    <ligand>
        <name>heme</name>
        <dbReference type="ChEBI" id="CHEBI:30413"/>
    </ligand>
    <ligandPart>
        <name>Fe</name>
        <dbReference type="ChEBI" id="CHEBI:18248"/>
    </ligandPart>
</feature>